<keyword evidence="2" id="KW-1185">Reference proteome</keyword>
<dbReference type="Proteomes" id="UP000597444">
    <property type="component" value="Unassembled WGS sequence"/>
</dbReference>
<sequence>MENKHFCAHISRERQDPYIGLAAHAKVWVMLEYTDPWEWIAIYNNQLPEPTKTWLIALANSYATSQAITLFIRQHIRPLPTINCFVGITRPDREALYRFRFNSYKEVMGLDLAALEAGSPAYNSYLTTEPLYLVCTNGKHDMCCAKFGMPIHKEASRLAGEQVWHCSHCGGDQFAANLLCFPHGIYYSRVTVPEVATIIEADRQEQLYLEKCRGRSCYPPSVQAAEYYLRKQTGIYDLNAFRWLDTTDEDNGNTTVRFQSTSSGIINLMTIRHTERETNHAEAYRCDNTGKLTRQEFQLVQIEQTTTAYASEKAASEG</sequence>
<evidence type="ECO:0000313" key="1">
    <source>
        <dbReference type="EMBL" id="GHO92145.1"/>
    </source>
</evidence>
<gene>
    <name evidence="1" type="ORF">KSF_021930</name>
</gene>
<dbReference type="SUPFAM" id="SSF52833">
    <property type="entry name" value="Thioredoxin-like"/>
    <property type="match status" value="1"/>
</dbReference>
<reference evidence="1" key="1">
    <citation type="submission" date="2020-10" db="EMBL/GenBank/DDBJ databases">
        <title>Taxonomic study of unclassified bacteria belonging to the class Ktedonobacteria.</title>
        <authorList>
            <person name="Yabe S."/>
            <person name="Wang C.M."/>
            <person name="Zheng Y."/>
            <person name="Sakai Y."/>
            <person name="Cavaletti L."/>
            <person name="Monciardini P."/>
            <person name="Donadio S."/>
        </authorList>
    </citation>
    <scope>NUCLEOTIDE SEQUENCE</scope>
    <source>
        <strain evidence="1">ID150040</strain>
    </source>
</reference>
<name>A0A8J3IJX2_9CHLR</name>
<proteinExistence type="predicted"/>
<protein>
    <recommendedName>
        <fullName evidence="3">Sucrase ferredoxin</fullName>
    </recommendedName>
</protein>
<dbReference type="Pfam" id="PF06999">
    <property type="entry name" value="Suc_Fer-like"/>
    <property type="match status" value="1"/>
</dbReference>
<organism evidence="1 2">
    <name type="scientific">Reticulibacter mediterranei</name>
    <dbReference type="NCBI Taxonomy" id="2778369"/>
    <lineage>
        <taxon>Bacteria</taxon>
        <taxon>Bacillati</taxon>
        <taxon>Chloroflexota</taxon>
        <taxon>Ktedonobacteria</taxon>
        <taxon>Ktedonobacterales</taxon>
        <taxon>Reticulibacteraceae</taxon>
        <taxon>Reticulibacter</taxon>
    </lineage>
</organism>
<dbReference type="AlphaFoldDB" id="A0A8J3IJX2"/>
<dbReference type="CDD" id="cd03062">
    <property type="entry name" value="TRX_Fd_Sucrase"/>
    <property type="match status" value="1"/>
</dbReference>
<dbReference type="InterPro" id="IPR009737">
    <property type="entry name" value="Aim32/Apd1-like"/>
</dbReference>
<dbReference type="RefSeq" id="WP_220203000.1">
    <property type="nucleotide sequence ID" value="NZ_BNJK01000001.1"/>
</dbReference>
<comment type="caution">
    <text evidence="1">The sequence shown here is derived from an EMBL/GenBank/DDBJ whole genome shotgun (WGS) entry which is preliminary data.</text>
</comment>
<dbReference type="InterPro" id="IPR036249">
    <property type="entry name" value="Thioredoxin-like_sf"/>
</dbReference>
<evidence type="ECO:0000313" key="2">
    <source>
        <dbReference type="Proteomes" id="UP000597444"/>
    </source>
</evidence>
<dbReference type="EMBL" id="BNJK01000001">
    <property type="protein sequence ID" value="GHO92145.1"/>
    <property type="molecule type" value="Genomic_DNA"/>
</dbReference>
<dbReference type="Gene3D" id="3.40.30.10">
    <property type="entry name" value="Glutaredoxin"/>
    <property type="match status" value="1"/>
</dbReference>
<accession>A0A8J3IJX2</accession>
<evidence type="ECO:0008006" key="3">
    <source>
        <dbReference type="Google" id="ProtNLM"/>
    </source>
</evidence>